<evidence type="ECO:0000256" key="6">
    <source>
        <dbReference type="SAM" id="Phobius"/>
    </source>
</evidence>
<keyword evidence="2" id="KW-1003">Cell membrane</keyword>
<dbReference type="PIRSF" id="PIRSF006324">
    <property type="entry name" value="LeuE"/>
    <property type="match status" value="1"/>
</dbReference>
<comment type="caution">
    <text evidence="7">The sequence shown here is derived from an EMBL/GenBank/DDBJ whole genome shotgun (WGS) entry which is preliminary data.</text>
</comment>
<dbReference type="GO" id="GO:0005886">
    <property type="term" value="C:plasma membrane"/>
    <property type="evidence" value="ECO:0007669"/>
    <property type="project" value="UniProtKB-SubCell"/>
</dbReference>
<evidence type="ECO:0000256" key="3">
    <source>
        <dbReference type="ARBA" id="ARBA00022692"/>
    </source>
</evidence>
<keyword evidence="5 6" id="KW-0472">Membrane</keyword>
<sequence length="221" mass="23468">MSQALLSLLAFTLAAGLMTLTPGLDTVMTLRTAAADGRRAGLGAVLGIALGISVWGVGAAFGLTALLRTSAIAFLAVKCAGAAYLIWLGLSLIIHPRTELTSSRPARKAGGAADPEEARIHDPFWHAFRRGLMTDLLNPKIGVFVITFFPQFIPPHVNTVVFSLLLAGILAFLSVVWLGTLVFLTAPLGRFLSRPVVVKRLDRLTGAVFIGFGAKLLLTHE</sequence>
<feature type="transmembrane region" description="Helical" evidence="6">
    <location>
        <begin position="160"/>
        <end position="184"/>
    </location>
</feature>
<keyword evidence="4 6" id="KW-1133">Transmembrane helix</keyword>
<dbReference type="Proteomes" id="UP000315037">
    <property type="component" value="Unassembled WGS sequence"/>
</dbReference>
<dbReference type="OrthoDB" id="9807053at2"/>
<evidence type="ECO:0000256" key="5">
    <source>
        <dbReference type="ARBA" id="ARBA00023136"/>
    </source>
</evidence>
<gene>
    <name evidence="7" type="ORF">E3202_08185</name>
</gene>
<accession>A0A506UMI8</accession>
<evidence type="ECO:0000256" key="2">
    <source>
        <dbReference type="ARBA" id="ARBA00022475"/>
    </source>
</evidence>
<reference evidence="7 8" key="1">
    <citation type="submission" date="2019-03" db="EMBL/GenBank/DDBJ databases">
        <title>The complete genome sequence of Neokomagataea sp. Jb2 NBRC113641.</title>
        <authorList>
            <person name="Chua K.-O."/>
            <person name="Chan K.-G."/>
            <person name="See-Too W.-S."/>
        </authorList>
    </citation>
    <scope>NUCLEOTIDE SEQUENCE [LARGE SCALE GENOMIC DNA]</scope>
    <source>
        <strain evidence="7 8">Jb2</strain>
    </source>
</reference>
<dbReference type="GO" id="GO:0015171">
    <property type="term" value="F:amino acid transmembrane transporter activity"/>
    <property type="evidence" value="ECO:0007669"/>
    <property type="project" value="TreeGrafter"/>
</dbReference>
<evidence type="ECO:0000313" key="7">
    <source>
        <dbReference type="EMBL" id="TPW34452.1"/>
    </source>
</evidence>
<dbReference type="PANTHER" id="PTHR30086:SF20">
    <property type="entry name" value="ARGININE EXPORTER PROTEIN ARGO-RELATED"/>
    <property type="match status" value="1"/>
</dbReference>
<dbReference type="Pfam" id="PF01810">
    <property type="entry name" value="LysE"/>
    <property type="match status" value="1"/>
</dbReference>
<comment type="subcellular location">
    <subcellularLocation>
        <location evidence="1">Cell membrane</location>
        <topology evidence="1">Multi-pass membrane protein</topology>
    </subcellularLocation>
</comment>
<dbReference type="PANTHER" id="PTHR30086">
    <property type="entry name" value="ARGININE EXPORTER PROTEIN ARGO"/>
    <property type="match status" value="1"/>
</dbReference>
<dbReference type="EMBL" id="SORZ01000002">
    <property type="protein sequence ID" value="TPW34452.1"/>
    <property type="molecule type" value="Genomic_DNA"/>
</dbReference>
<keyword evidence="8" id="KW-1185">Reference proteome</keyword>
<evidence type="ECO:0000313" key="8">
    <source>
        <dbReference type="Proteomes" id="UP000315037"/>
    </source>
</evidence>
<dbReference type="InterPro" id="IPR001123">
    <property type="entry name" value="LeuE-type"/>
</dbReference>
<evidence type="ECO:0000256" key="1">
    <source>
        <dbReference type="ARBA" id="ARBA00004651"/>
    </source>
</evidence>
<feature type="transmembrane region" description="Helical" evidence="6">
    <location>
        <begin position="71"/>
        <end position="94"/>
    </location>
</feature>
<dbReference type="AlphaFoldDB" id="A0A506UMI8"/>
<evidence type="ECO:0000256" key="4">
    <source>
        <dbReference type="ARBA" id="ARBA00022989"/>
    </source>
</evidence>
<name>A0A506UMI8_9PROT</name>
<organism evidence="7 8">
    <name type="scientific">Oecophyllibacter saccharovorans</name>
    <dbReference type="NCBI Taxonomy" id="2558360"/>
    <lineage>
        <taxon>Bacteria</taxon>
        <taxon>Pseudomonadati</taxon>
        <taxon>Pseudomonadota</taxon>
        <taxon>Alphaproteobacteria</taxon>
        <taxon>Acetobacterales</taxon>
        <taxon>Acetobacteraceae</taxon>
        <taxon>Oecophyllibacter</taxon>
    </lineage>
</organism>
<feature type="transmembrane region" description="Helical" evidence="6">
    <location>
        <begin position="39"/>
        <end position="64"/>
    </location>
</feature>
<dbReference type="RefSeq" id="WP_141451741.1">
    <property type="nucleotide sequence ID" value="NZ_CP038143.1"/>
</dbReference>
<proteinExistence type="predicted"/>
<keyword evidence="3 6" id="KW-0812">Transmembrane</keyword>
<protein>
    <submittedName>
        <fullName evidence="7">LysE family translocator</fullName>
    </submittedName>
</protein>